<dbReference type="PRINTS" id="PR00116">
    <property type="entry name" value="ARGINASE"/>
</dbReference>
<keyword evidence="7 12" id="KW-0464">Manganese</keyword>
<dbReference type="Pfam" id="PF00491">
    <property type="entry name" value="Arginase"/>
    <property type="match status" value="1"/>
</dbReference>
<dbReference type="EC" id="3.5.3.1" evidence="2 9"/>
<dbReference type="InterPro" id="IPR006035">
    <property type="entry name" value="Ureohydrolase"/>
</dbReference>
<dbReference type="EMBL" id="JBHSNC010000053">
    <property type="protein sequence ID" value="MFC5531330.1"/>
    <property type="molecule type" value="Genomic_DNA"/>
</dbReference>
<evidence type="ECO:0000313" key="14">
    <source>
        <dbReference type="Proteomes" id="UP001596108"/>
    </source>
</evidence>
<dbReference type="Proteomes" id="UP001596108">
    <property type="component" value="Unassembled WGS sequence"/>
</dbReference>
<evidence type="ECO:0000256" key="4">
    <source>
        <dbReference type="ARBA" id="ARBA00022503"/>
    </source>
</evidence>
<dbReference type="Gene3D" id="3.40.800.10">
    <property type="entry name" value="Ureohydrolase domain"/>
    <property type="match status" value="1"/>
</dbReference>
<evidence type="ECO:0000256" key="2">
    <source>
        <dbReference type="ARBA" id="ARBA00012168"/>
    </source>
</evidence>
<proteinExistence type="inferred from homology"/>
<dbReference type="PROSITE" id="PS01053">
    <property type="entry name" value="ARGINASE_1"/>
    <property type="match status" value="1"/>
</dbReference>
<dbReference type="InterPro" id="IPR014033">
    <property type="entry name" value="Arginase"/>
</dbReference>
<keyword evidence="4 12" id="KW-0056">Arginine metabolism</keyword>
<evidence type="ECO:0000313" key="13">
    <source>
        <dbReference type="EMBL" id="MFC5531330.1"/>
    </source>
</evidence>
<keyword evidence="6 11" id="KW-0378">Hydrolase</keyword>
<dbReference type="PROSITE" id="PS51409">
    <property type="entry name" value="ARGINASE_2"/>
    <property type="match status" value="1"/>
</dbReference>
<evidence type="ECO:0000256" key="3">
    <source>
        <dbReference type="ARBA" id="ARBA00018123"/>
    </source>
</evidence>
<comment type="caution">
    <text evidence="13">The sequence shown here is derived from an EMBL/GenBank/DDBJ whole genome shotgun (WGS) entry which is preliminary data.</text>
</comment>
<keyword evidence="14" id="KW-1185">Reference proteome</keyword>
<accession>A0ABW0R2S6</accession>
<dbReference type="GO" id="GO:0004053">
    <property type="term" value="F:arginase activity"/>
    <property type="evidence" value="ECO:0007669"/>
    <property type="project" value="UniProtKB-EC"/>
</dbReference>
<comment type="similarity">
    <text evidence="10 11">Belongs to the arginase family.</text>
</comment>
<dbReference type="InterPro" id="IPR020855">
    <property type="entry name" value="Ureohydrolase_Mn_BS"/>
</dbReference>
<dbReference type="InterPro" id="IPR023696">
    <property type="entry name" value="Ureohydrolase_dom_sf"/>
</dbReference>
<dbReference type="RefSeq" id="WP_378113286.1">
    <property type="nucleotide sequence ID" value="NZ_JBHSNC010000053.1"/>
</dbReference>
<dbReference type="NCBIfam" id="TIGR01229">
    <property type="entry name" value="rocF_arginase"/>
    <property type="match status" value="1"/>
</dbReference>
<comment type="cofactor">
    <cofactor evidence="12">
        <name>Mn(2+)</name>
        <dbReference type="ChEBI" id="CHEBI:29035"/>
    </cofactor>
    <text evidence="12">Binds 2 manganese ions per subunit.</text>
</comment>
<dbReference type="PANTHER" id="PTHR43782">
    <property type="entry name" value="ARGINASE"/>
    <property type="match status" value="1"/>
</dbReference>
<name>A0ABW0R2S6_9BACL</name>
<evidence type="ECO:0000256" key="9">
    <source>
        <dbReference type="NCBIfam" id="TIGR01229"/>
    </source>
</evidence>
<dbReference type="PIRSF" id="PIRSF036979">
    <property type="entry name" value="Arginase"/>
    <property type="match status" value="1"/>
</dbReference>
<evidence type="ECO:0000256" key="8">
    <source>
        <dbReference type="ARBA" id="ARBA00047391"/>
    </source>
</evidence>
<evidence type="ECO:0000256" key="1">
    <source>
        <dbReference type="ARBA" id="ARBA00005098"/>
    </source>
</evidence>
<evidence type="ECO:0000256" key="5">
    <source>
        <dbReference type="ARBA" id="ARBA00022723"/>
    </source>
</evidence>
<evidence type="ECO:0000256" key="10">
    <source>
        <dbReference type="PROSITE-ProRule" id="PRU00742"/>
    </source>
</evidence>
<comment type="catalytic activity">
    <reaction evidence="8 12">
        <text>L-arginine + H2O = urea + L-ornithine</text>
        <dbReference type="Rhea" id="RHEA:20569"/>
        <dbReference type="ChEBI" id="CHEBI:15377"/>
        <dbReference type="ChEBI" id="CHEBI:16199"/>
        <dbReference type="ChEBI" id="CHEBI:32682"/>
        <dbReference type="ChEBI" id="CHEBI:46911"/>
        <dbReference type="EC" id="3.5.3.1"/>
    </reaction>
</comment>
<comment type="pathway">
    <text evidence="1">Nitrogen metabolism; urea cycle; L-ornithine and urea from L-arginine: step 1/1.</text>
</comment>
<keyword evidence="5 12" id="KW-0479">Metal-binding</keyword>
<gene>
    <name evidence="13" type="primary">rocF</name>
    <name evidence="13" type="ORF">ACFPQ4_18075</name>
</gene>
<organism evidence="13 14">
    <name type="scientific">Cohnella yongneupensis</name>
    <dbReference type="NCBI Taxonomy" id="425006"/>
    <lineage>
        <taxon>Bacteria</taxon>
        <taxon>Bacillati</taxon>
        <taxon>Bacillota</taxon>
        <taxon>Bacilli</taxon>
        <taxon>Bacillales</taxon>
        <taxon>Paenibacillaceae</taxon>
        <taxon>Cohnella</taxon>
    </lineage>
</organism>
<dbReference type="PANTHER" id="PTHR43782:SF3">
    <property type="entry name" value="ARGINASE"/>
    <property type="match status" value="1"/>
</dbReference>
<sequence>MTLPKEIAILSVPFDLGAGRRGATEGPSAIIQAGLEQRLQSLGMASEDAGAIRYTATSEIDQASDNLKNLADVIAVNEALSEQVSRVISSGKFPLVLGGDHSIAIGTIAGVAQHYNNLGVIWIDAHSDLNTPETTGSGNIHGMSLRVSLGEGDARLTGIGGAGAKIKPENVVLIGARSLDPGEKAYIKAGNMTCFTMYDVDRKGMSHIMEEAIRIAGNGTDGVHLSFDIDSVDPGEAPGTGTPVQGGLSYREAHLAMEMLGESGIVTSAEFVEVSPAHDSGNKTANLAMELICSLLGERIL</sequence>
<evidence type="ECO:0000256" key="12">
    <source>
        <dbReference type="RuleBase" id="RU361159"/>
    </source>
</evidence>
<evidence type="ECO:0000256" key="6">
    <source>
        <dbReference type="ARBA" id="ARBA00022801"/>
    </source>
</evidence>
<reference evidence="14" key="1">
    <citation type="journal article" date="2019" name="Int. J. Syst. Evol. Microbiol.">
        <title>The Global Catalogue of Microorganisms (GCM) 10K type strain sequencing project: providing services to taxonomists for standard genome sequencing and annotation.</title>
        <authorList>
            <consortium name="The Broad Institute Genomics Platform"/>
            <consortium name="The Broad Institute Genome Sequencing Center for Infectious Disease"/>
            <person name="Wu L."/>
            <person name="Ma J."/>
        </authorList>
    </citation>
    <scope>NUCLEOTIDE SEQUENCE [LARGE SCALE GENOMIC DNA]</scope>
    <source>
        <strain evidence="14">CGMCC 1.18578</strain>
    </source>
</reference>
<dbReference type="SUPFAM" id="SSF52768">
    <property type="entry name" value="Arginase/deacetylase"/>
    <property type="match status" value="1"/>
</dbReference>
<dbReference type="CDD" id="cd09989">
    <property type="entry name" value="Arginase"/>
    <property type="match status" value="1"/>
</dbReference>
<evidence type="ECO:0000256" key="11">
    <source>
        <dbReference type="RuleBase" id="RU003684"/>
    </source>
</evidence>
<protein>
    <recommendedName>
        <fullName evidence="3 9">Arginase</fullName>
        <ecNumber evidence="2 9">3.5.3.1</ecNumber>
    </recommendedName>
</protein>
<evidence type="ECO:0000256" key="7">
    <source>
        <dbReference type="ARBA" id="ARBA00023211"/>
    </source>
</evidence>